<dbReference type="Proteomes" id="UP000664521">
    <property type="component" value="Unassembled WGS sequence"/>
</dbReference>
<evidence type="ECO:0000259" key="3">
    <source>
        <dbReference type="Pfam" id="PF22942"/>
    </source>
</evidence>
<comment type="caution">
    <text evidence="4">The sequence shown here is derived from an EMBL/GenBank/DDBJ whole genome shotgun (WGS) entry which is preliminary data.</text>
</comment>
<keyword evidence="1" id="KW-0175">Coiled coil</keyword>
<accession>A0A8H3FMD6</accession>
<dbReference type="AlphaFoldDB" id="A0A8H3FMD6"/>
<dbReference type="PANTHER" id="PTHR46411">
    <property type="entry name" value="FAMILY ATPASE, PUTATIVE-RELATED"/>
    <property type="match status" value="1"/>
</dbReference>
<feature type="coiled-coil region" evidence="1">
    <location>
        <begin position="3"/>
        <end position="30"/>
    </location>
</feature>
<evidence type="ECO:0000313" key="5">
    <source>
        <dbReference type="Proteomes" id="UP000664521"/>
    </source>
</evidence>
<dbReference type="EMBL" id="CAJPDS010000038">
    <property type="protein sequence ID" value="CAF9925472.1"/>
    <property type="molecule type" value="Genomic_DNA"/>
</dbReference>
<organism evidence="4 5">
    <name type="scientific">Heterodermia speciosa</name>
    <dbReference type="NCBI Taxonomy" id="116794"/>
    <lineage>
        <taxon>Eukaryota</taxon>
        <taxon>Fungi</taxon>
        <taxon>Dikarya</taxon>
        <taxon>Ascomycota</taxon>
        <taxon>Pezizomycotina</taxon>
        <taxon>Lecanoromycetes</taxon>
        <taxon>OSLEUM clade</taxon>
        <taxon>Lecanoromycetidae</taxon>
        <taxon>Caliciales</taxon>
        <taxon>Physciaceae</taxon>
        <taxon>Heterodermia</taxon>
    </lineage>
</organism>
<gene>
    <name evidence="4" type="ORF">HETSPECPRED_005846</name>
</gene>
<dbReference type="PANTHER" id="PTHR46411:SF3">
    <property type="entry name" value="AAA+ ATPASE DOMAIN-CONTAINING PROTEIN"/>
    <property type="match status" value="1"/>
</dbReference>
<keyword evidence="5" id="KW-1185">Reference proteome</keyword>
<dbReference type="OrthoDB" id="5413311at2759"/>
<sequence>MVAALEQKYIELLQQKIANLEEQVGSNLTNEAGMSSRCSDCSPVAIHGDAEDNSNPNPQGAELGNGDEESPSKSVLFCLRRYNEQGSIEEIYVPSVAVTKQQETNATSTQYSMTLLRALNPVGLYDYTMITIEDEGLKALLFYVLWHHPIYSHWERMSFTSVFEPFVHNWSRLQDIADNDESKPIVAGLLKELRSANLSNKLVPLRDSRTWTKAVADLKELLQLVRDTPDLEPYFSGAGAIHENADTIPFRYIWTIFPPGEVVISRSYMDQLQAFIVKESFAETHPKKNKELWNLVCWTYDWNGSEFNRVSVNFIVEEYRGNKNISSLICYPIKHYKGTSDDYAVLGNVESPQALKYALIRRGRRFRELCLKKVGSQVFEYDGFAFSSGHRERMSYRNYYQVKPLVGTRKAILMAVGYR</sequence>
<reference evidence="4" key="1">
    <citation type="submission" date="2021-03" db="EMBL/GenBank/DDBJ databases">
        <authorList>
            <person name="Tagirdzhanova G."/>
        </authorList>
    </citation>
    <scope>NUCLEOTIDE SEQUENCE</scope>
</reference>
<evidence type="ECO:0000256" key="1">
    <source>
        <dbReference type="SAM" id="Coils"/>
    </source>
</evidence>
<protein>
    <recommendedName>
        <fullName evidence="3">DUF7025 domain-containing protein</fullName>
    </recommendedName>
</protein>
<name>A0A8H3FMD6_9LECA</name>
<feature type="domain" description="DUF7025" evidence="3">
    <location>
        <begin position="245"/>
        <end position="336"/>
    </location>
</feature>
<feature type="region of interest" description="Disordered" evidence="2">
    <location>
        <begin position="43"/>
        <end position="70"/>
    </location>
</feature>
<evidence type="ECO:0000313" key="4">
    <source>
        <dbReference type="EMBL" id="CAF9925472.1"/>
    </source>
</evidence>
<dbReference type="InterPro" id="IPR054289">
    <property type="entry name" value="DUF7025"/>
</dbReference>
<proteinExistence type="predicted"/>
<evidence type="ECO:0000256" key="2">
    <source>
        <dbReference type="SAM" id="MobiDB-lite"/>
    </source>
</evidence>
<dbReference type="Pfam" id="PF22942">
    <property type="entry name" value="DUF7025"/>
    <property type="match status" value="1"/>
</dbReference>